<protein>
    <recommendedName>
        <fullName evidence="3">Secretion system C-terminal sorting domain-containing protein</fullName>
    </recommendedName>
</protein>
<evidence type="ECO:0000313" key="5">
    <source>
        <dbReference type="Proteomes" id="UP000236594"/>
    </source>
</evidence>
<dbReference type="NCBIfam" id="TIGR04183">
    <property type="entry name" value="Por_Secre_tail"/>
    <property type="match status" value="1"/>
</dbReference>
<accession>A0A316XHY5</accession>
<name>A0A316XHY5_9FLAO</name>
<evidence type="ECO:0000313" key="4">
    <source>
        <dbReference type="EMBL" id="PWN70420.1"/>
    </source>
</evidence>
<reference evidence="4 5" key="1">
    <citation type="submission" date="2018-04" db="EMBL/GenBank/DDBJ databases">
        <title>Draft Genome Sequence of Phosphate-Solubilizing Chryseobacterium sp. ISE14 that is a Biocontrol and Plant Growth-Promoting Rhizobacterium Isolated from Cucumber.</title>
        <authorList>
            <person name="Jeong J.-J."/>
            <person name="Sang M.K."/>
            <person name="Choi I.-G."/>
            <person name="Kim K.D."/>
        </authorList>
    </citation>
    <scope>NUCLEOTIDE SEQUENCE [LARGE SCALE GENOMIC DNA]</scope>
    <source>
        <strain evidence="4 5">ISE14</strain>
    </source>
</reference>
<dbReference type="EMBL" id="PPED02000002">
    <property type="protein sequence ID" value="PWN70420.1"/>
    <property type="molecule type" value="Genomic_DNA"/>
</dbReference>
<dbReference type="OrthoDB" id="789014at2"/>
<sequence>MKHIYVLILFLNSLFLIAQTQIGSTLYGTANVEMSGESISMSNNGNRIAVGTPFNNDQGSHKGNIKIYDWINGNWALTGNIYGPNNSYLSNNVHLSENGNTFIVTTSDFVSTANTNICIYELQNGVWTMTWNLTSAVNSNVGYSASISGDGNTFAYTDYNLGSDQMSLGKVYIVRKINNTWTEIGVINENSLNIGYGNGFGRTTKLSPDGNKLFVSAPGKGTLHSFQYENGQWVQYGGTILETNNSAGHFGESFSLNSNSDLIAIGNNFYNRTTTNNGAVTFYSLINGLWTKVGQITGAPDAMIGKHVSISDNNLVAISSIKNNLNQSISGSLLVYKIDLANQIYTQLGNTVNAGYNDFMIVNEISKTSNKVMTSAHSADSPNNTRAGYVKVFGYDSFLNTTEIDNKKNLNIYPSPTKGKIYFDGLENKINSVKVFNTSQQLIMEKAVQSNDKNIDIPHIAGIYFVVFYLKDSTTLTKKIIIE</sequence>
<keyword evidence="5" id="KW-1185">Reference proteome</keyword>
<evidence type="ECO:0000259" key="3">
    <source>
        <dbReference type="Pfam" id="PF18962"/>
    </source>
</evidence>
<dbReference type="RefSeq" id="WP_109712054.1">
    <property type="nucleotide sequence ID" value="NZ_PPED02000002.1"/>
</dbReference>
<dbReference type="Gene3D" id="2.130.10.10">
    <property type="entry name" value="YVTN repeat-like/Quinoprotein amine dehydrogenase"/>
    <property type="match status" value="1"/>
</dbReference>
<feature type="signal peptide" evidence="2">
    <location>
        <begin position="1"/>
        <end position="18"/>
    </location>
</feature>
<keyword evidence="1 2" id="KW-0732">Signal</keyword>
<proteinExistence type="predicted"/>
<comment type="caution">
    <text evidence="4">The sequence shown here is derived from an EMBL/GenBank/DDBJ whole genome shotgun (WGS) entry which is preliminary data.</text>
</comment>
<dbReference type="PANTHER" id="PTHR36220:SF1">
    <property type="entry name" value="GAMMA TUBULIN COMPLEX COMPONENT C-TERMINAL DOMAIN-CONTAINING PROTEIN"/>
    <property type="match status" value="1"/>
</dbReference>
<dbReference type="InterPro" id="IPR026444">
    <property type="entry name" value="Secre_tail"/>
</dbReference>
<feature type="domain" description="Secretion system C-terminal sorting" evidence="3">
    <location>
        <begin position="412"/>
        <end position="482"/>
    </location>
</feature>
<dbReference type="Pfam" id="PF18962">
    <property type="entry name" value="Por_Secre_tail"/>
    <property type="match status" value="1"/>
</dbReference>
<dbReference type="InterPro" id="IPR015943">
    <property type="entry name" value="WD40/YVTN_repeat-like_dom_sf"/>
</dbReference>
<dbReference type="SUPFAM" id="SSF82171">
    <property type="entry name" value="DPP6 N-terminal domain-like"/>
    <property type="match status" value="1"/>
</dbReference>
<gene>
    <name evidence="4" type="ORF">C1631_010625</name>
</gene>
<dbReference type="AlphaFoldDB" id="A0A316XHY5"/>
<evidence type="ECO:0000256" key="2">
    <source>
        <dbReference type="SAM" id="SignalP"/>
    </source>
</evidence>
<dbReference type="Proteomes" id="UP000236594">
    <property type="component" value="Unassembled WGS sequence"/>
</dbReference>
<organism evidence="4 5">
    <name type="scientific">Chryseobacterium phosphatilyticum</name>
    <dbReference type="NCBI Taxonomy" id="475075"/>
    <lineage>
        <taxon>Bacteria</taxon>
        <taxon>Pseudomonadati</taxon>
        <taxon>Bacteroidota</taxon>
        <taxon>Flavobacteriia</taxon>
        <taxon>Flavobacteriales</taxon>
        <taxon>Weeksellaceae</taxon>
        <taxon>Chryseobacterium group</taxon>
        <taxon>Chryseobacterium</taxon>
    </lineage>
</organism>
<dbReference type="PANTHER" id="PTHR36220">
    <property type="entry name" value="UNNAMED PRODUCT"/>
    <property type="match status" value="1"/>
</dbReference>
<evidence type="ECO:0000256" key="1">
    <source>
        <dbReference type="ARBA" id="ARBA00022729"/>
    </source>
</evidence>
<feature type="chain" id="PRO_5016399201" description="Secretion system C-terminal sorting domain-containing protein" evidence="2">
    <location>
        <begin position="19"/>
        <end position="483"/>
    </location>
</feature>